<evidence type="ECO:0000256" key="1">
    <source>
        <dbReference type="SAM" id="MobiDB-lite"/>
    </source>
</evidence>
<dbReference type="Proteomes" id="UP000226031">
    <property type="component" value="Unassembled WGS sequence"/>
</dbReference>
<feature type="compositionally biased region" description="Polar residues" evidence="1">
    <location>
        <begin position="16"/>
        <end position="37"/>
    </location>
</feature>
<reference evidence="2 3" key="1">
    <citation type="submission" date="2017-10" db="EMBL/GenBank/DDBJ databases">
        <title>Comparative genomics in systemic dimorphic fungi from Ajellomycetaceae.</title>
        <authorList>
            <person name="Munoz J.F."/>
            <person name="Mcewen J.G."/>
            <person name="Clay O.K."/>
            <person name="Cuomo C.A."/>
        </authorList>
    </citation>
    <scope>NUCLEOTIDE SEQUENCE [LARGE SCALE GENOMIC DNA]</scope>
    <source>
        <strain evidence="2 3">UAMH4076</strain>
    </source>
</reference>
<keyword evidence="3" id="KW-1185">Reference proteome</keyword>
<comment type="caution">
    <text evidence="2">The sequence shown here is derived from an EMBL/GenBank/DDBJ whole genome shotgun (WGS) entry which is preliminary data.</text>
</comment>
<organism evidence="2 3">
    <name type="scientific">[Emmonsia] crescens</name>
    <dbReference type="NCBI Taxonomy" id="73230"/>
    <lineage>
        <taxon>Eukaryota</taxon>
        <taxon>Fungi</taxon>
        <taxon>Dikarya</taxon>
        <taxon>Ascomycota</taxon>
        <taxon>Pezizomycotina</taxon>
        <taxon>Eurotiomycetes</taxon>
        <taxon>Eurotiomycetidae</taxon>
        <taxon>Onygenales</taxon>
        <taxon>Ajellomycetaceae</taxon>
        <taxon>Emergomyces</taxon>
    </lineage>
</organism>
<gene>
    <name evidence="2" type="ORF">GX50_00240</name>
</gene>
<feature type="region of interest" description="Disordered" evidence="1">
    <location>
        <begin position="1"/>
        <end position="37"/>
    </location>
</feature>
<evidence type="ECO:0000313" key="2">
    <source>
        <dbReference type="EMBL" id="PGH37004.1"/>
    </source>
</evidence>
<proteinExistence type="predicted"/>
<evidence type="ECO:0000313" key="3">
    <source>
        <dbReference type="Proteomes" id="UP000226031"/>
    </source>
</evidence>
<dbReference type="STRING" id="73230.A0A2B7ZKG8"/>
<name>A0A2B7ZKG8_9EURO</name>
<sequence length="86" mass="9374">MPSDSKTGDSGAKGATGNSESHTKASTSNPSVPSRNQYAKQWWGSRKNFQLSYLLGLDPDGFEEGNKILDAMIQQDAEHMKGKRSN</sequence>
<protein>
    <submittedName>
        <fullName evidence="2">Uncharacterized protein</fullName>
    </submittedName>
</protein>
<dbReference type="EMBL" id="PDND01000002">
    <property type="protein sequence ID" value="PGH37004.1"/>
    <property type="molecule type" value="Genomic_DNA"/>
</dbReference>
<dbReference type="AlphaFoldDB" id="A0A2B7ZKG8"/>
<accession>A0A2B7ZKG8</accession>